<dbReference type="Proteomes" id="UP000095472">
    <property type="component" value="Chromosome"/>
</dbReference>
<gene>
    <name evidence="1" type="ORF">BH720_003530</name>
</gene>
<evidence type="ECO:0000313" key="2">
    <source>
        <dbReference type="Proteomes" id="UP000095472"/>
    </source>
</evidence>
<accession>A0ACD5GW18</accession>
<reference evidence="1 2" key="1">
    <citation type="journal article" date="2016" name="Genome Announc.">
        <title>Draft Genome Sequence of the Thermotolerant Cyanobacterium Desertifilum sp. IPPAS B-1220.</title>
        <authorList>
            <person name="Mironov K.S."/>
            <person name="Sinetova M.A."/>
            <person name="Bolatkhan K."/>
            <person name="Zayadan B.K."/>
            <person name="Ustinova V.V."/>
            <person name="Kupriyanova E.V."/>
            <person name="Skrypnik A.N."/>
            <person name="Gogoleva N.E."/>
            <person name="Gogolev Y.V."/>
            <person name="Los D.A."/>
        </authorList>
    </citation>
    <scope>NUCLEOTIDE SEQUENCE [LARGE SCALE GENOMIC DNA]</scope>
    <source>
        <strain evidence="1 2">IPPAS B-1220</strain>
    </source>
</reference>
<protein>
    <submittedName>
        <fullName evidence="1">Uncharacterized protein</fullName>
    </submittedName>
</protein>
<proteinExistence type="predicted"/>
<sequence>MSEPESTVVSLAPVDDVIESAYSPSSDLTAVSDTLIKLTDEGWCISRMLLRFVRQSARRCGVWRK</sequence>
<evidence type="ECO:0000313" key="1">
    <source>
        <dbReference type="EMBL" id="XPM64967.1"/>
    </source>
</evidence>
<organism evidence="1 2">
    <name type="scientific">Desertifilum tharense IPPAS B-1220</name>
    <dbReference type="NCBI Taxonomy" id="1781255"/>
    <lineage>
        <taxon>Bacteria</taxon>
        <taxon>Bacillati</taxon>
        <taxon>Cyanobacteriota</taxon>
        <taxon>Cyanophyceae</taxon>
        <taxon>Desertifilales</taxon>
        <taxon>Desertifilaceae</taxon>
        <taxon>Desertifilum</taxon>
    </lineage>
</organism>
<dbReference type="EMBL" id="CP182909">
    <property type="protein sequence ID" value="XPM64967.1"/>
    <property type="molecule type" value="Genomic_DNA"/>
</dbReference>
<keyword evidence="2" id="KW-1185">Reference proteome</keyword>
<name>A0ACD5GW18_9CYAN</name>